<accession>A0A7I7Q569</accession>
<reference evidence="3 4" key="1">
    <citation type="journal article" date="2019" name="Emerg. Microbes Infect.">
        <title>Comprehensive subspecies identification of 175 nontuberculous mycobacteria species based on 7547 genomic profiles.</title>
        <authorList>
            <person name="Matsumoto Y."/>
            <person name="Kinjo T."/>
            <person name="Motooka D."/>
            <person name="Nabeya D."/>
            <person name="Jung N."/>
            <person name="Uechi K."/>
            <person name="Horii T."/>
            <person name="Iida T."/>
            <person name="Fujita J."/>
            <person name="Nakamura S."/>
        </authorList>
    </citation>
    <scope>NUCLEOTIDE SEQUENCE [LARGE SCALE GENOMIC DNA]</scope>
    <source>
        <strain evidence="3 4">JCM 17783</strain>
    </source>
</reference>
<evidence type="ECO:0000313" key="3">
    <source>
        <dbReference type="EMBL" id="BBY21495.1"/>
    </source>
</evidence>
<proteinExistence type="predicted"/>
<dbReference type="InterPro" id="IPR035965">
    <property type="entry name" value="PAS-like_dom_sf"/>
</dbReference>
<dbReference type="RefSeq" id="WP_232073508.1">
    <property type="nucleotide sequence ID" value="NZ_AP022587.1"/>
</dbReference>
<dbReference type="NCBIfam" id="TIGR00229">
    <property type="entry name" value="sensory_box"/>
    <property type="match status" value="1"/>
</dbReference>
<evidence type="ECO:0000259" key="1">
    <source>
        <dbReference type="PROSITE" id="PS50112"/>
    </source>
</evidence>
<dbReference type="CDD" id="cd00130">
    <property type="entry name" value="PAS"/>
    <property type="match status" value="1"/>
</dbReference>
<sequence>MNSPDSRVAPHAADTDMSAEWLAQAVVAATPEALVVCDASGTIRLWNNGAQRVFGYSPSEAMGQSLDIIIPAKLRKRHWDGYHQTMATGQTRYGEQLLSVPATHRDGRRLSIEFSVALLHHDDGRIVGISAIMREVTERRDAERALRGRLAELEARLVDLESATT</sequence>
<gene>
    <name evidence="3" type="ORF">MSTO_17000</name>
</gene>
<dbReference type="InterPro" id="IPR000014">
    <property type="entry name" value="PAS"/>
</dbReference>
<name>A0A7I7Q569_9MYCO</name>
<dbReference type="KEGG" id="msto:MSTO_17000"/>
<keyword evidence="4" id="KW-1185">Reference proteome</keyword>
<dbReference type="PROSITE" id="PS50112">
    <property type="entry name" value="PAS"/>
    <property type="match status" value="1"/>
</dbReference>
<dbReference type="Pfam" id="PF08448">
    <property type="entry name" value="PAS_4"/>
    <property type="match status" value="1"/>
</dbReference>
<dbReference type="SUPFAM" id="SSF55785">
    <property type="entry name" value="PYP-like sensor domain (PAS domain)"/>
    <property type="match status" value="1"/>
</dbReference>
<dbReference type="Proteomes" id="UP000467130">
    <property type="component" value="Chromosome"/>
</dbReference>
<dbReference type="InterPro" id="IPR000700">
    <property type="entry name" value="PAS-assoc_C"/>
</dbReference>
<dbReference type="InterPro" id="IPR013656">
    <property type="entry name" value="PAS_4"/>
</dbReference>
<protein>
    <submittedName>
        <fullName evidence="3">Transcriptional regulator</fullName>
    </submittedName>
</protein>
<feature type="domain" description="PAC" evidence="2">
    <location>
        <begin position="96"/>
        <end position="148"/>
    </location>
</feature>
<evidence type="ECO:0000259" key="2">
    <source>
        <dbReference type="PROSITE" id="PS50113"/>
    </source>
</evidence>
<dbReference type="AlphaFoldDB" id="A0A7I7Q569"/>
<dbReference type="PROSITE" id="PS50113">
    <property type="entry name" value="PAC"/>
    <property type="match status" value="1"/>
</dbReference>
<organism evidence="3 4">
    <name type="scientific">Mycobacterium stomatepiae</name>
    <dbReference type="NCBI Taxonomy" id="470076"/>
    <lineage>
        <taxon>Bacteria</taxon>
        <taxon>Bacillati</taxon>
        <taxon>Actinomycetota</taxon>
        <taxon>Actinomycetes</taxon>
        <taxon>Mycobacteriales</taxon>
        <taxon>Mycobacteriaceae</taxon>
        <taxon>Mycobacterium</taxon>
        <taxon>Mycobacterium simiae complex</taxon>
    </lineage>
</organism>
<dbReference type="Gene3D" id="3.30.450.20">
    <property type="entry name" value="PAS domain"/>
    <property type="match status" value="1"/>
</dbReference>
<dbReference type="SMART" id="SM00091">
    <property type="entry name" value="PAS"/>
    <property type="match status" value="1"/>
</dbReference>
<dbReference type="PANTHER" id="PTHR44757:SF2">
    <property type="entry name" value="BIOFILM ARCHITECTURE MAINTENANCE PROTEIN MBAA"/>
    <property type="match status" value="1"/>
</dbReference>
<dbReference type="PANTHER" id="PTHR44757">
    <property type="entry name" value="DIGUANYLATE CYCLASE DGCP"/>
    <property type="match status" value="1"/>
</dbReference>
<dbReference type="InterPro" id="IPR052155">
    <property type="entry name" value="Biofilm_reg_signaling"/>
</dbReference>
<evidence type="ECO:0000313" key="4">
    <source>
        <dbReference type="Proteomes" id="UP000467130"/>
    </source>
</evidence>
<dbReference type="EMBL" id="AP022587">
    <property type="protein sequence ID" value="BBY21495.1"/>
    <property type="molecule type" value="Genomic_DNA"/>
</dbReference>
<feature type="domain" description="PAS" evidence="1">
    <location>
        <begin position="18"/>
        <end position="71"/>
    </location>
</feature>